<feature type="domain" description="GmrSD restriction endonucleases C-terminal" evidence="2">
    <location>
        <begin position="455"/>
        <end position="568"/>
    </location>
</feature>
<dbReference type="InterPro" id="IPR011089">
    <property type="entry name" value="GmrSD_C"/>
</dbReference>
<dbReference type="Proteomes" id="UP001214170">
    <property type="component" value="Chromosome"/>
</dbReference>
<dbReference type="Pfam" id="PF07510">
    <property type="entry name" value="GmrSD_C"/>
    <property type="match status" value="1"/>
</dbReference>
<evidence type="ECO:0000313" key="4">
    <source>
        <dbReference type="Proteomes" id="UP001214170"/>
    </source>
</evidence>
<evidence type="ECO:0000313" key="3">
    <source>
        <dbReference type="EMBL" id="WFP10436.1"/>
    </source>
</evidence>
<dbReference type="GO" id="GO:0004519">
    <property type="term" value="F:endonuclease activity"/>
    <property type="evidence" value="ECO:0007669"/>
    <property type="project" value="UniProtKB-KW"/>
</dbReference>
<reference evidence="3 4" key="1">
    <citation type="submission" date="2023-03" db="EMBL/GenBank/DDBJ databases">
        <title>Achromobacter spanius LIG8.</title>
        <authorList>
            <person name="Shrestha S."/>
        </authorList>
    </citation>
    <scope>NUCLEOTIDE SEQUENCE [LARGE SCALE GENOMIC DNA]</scope>
    <source>
        <strain evidence="3 4">LIG8</strain>
    </source>
</reference>
<evidence type="ECO:0000259" key="1">
    <source>
        <dbReference type="Pfam" id="PF03235"/>
    </source>
</evidence>
<sequence length="645" mass="73699">MDSPIGEMWQPGTSKLFRVQDLLRTNFFIPAFQRPYDWRESQVDEFITDLRNASHKRQALFLGLSVVYMNEGRLGIVDGQQRLTTLMLALAAVRQQAAIFQPSNAVNRLWLESRSTDDGTIVERLVSGEPVHPETLSQNLLIGAYRRLSEMLPGKVTAAEIEACELIVYVAPKLEGATALFERINLRGRKVSQFDLVKNKLIEVVALVQGDADRAALIDRISRSYDKLYRIICPKRKPGAKADAPLEELDADRLLRVHWILFDKENFDSSSRVLDVLIARVEMLEPVDLAAYILRYIDSLALVAEHWARVVSPDVSKGNDPVEAALLDFARLNREAEYQPVIVAALLKMPQEANDVIRFCEIASFRDALAMRRANYRRTQKWRIARQLFHGELEDATGAKISTAKELNHRLFWPRATLWDRQEALVLDPIYADAYDDGEFAASALHQTNVYGDLGSFLKYFFWQYGTALGRGGRSKNKFHIDAQLPVFLSGNWHEFRAAWDIEHIYPQKPDDRFLEGATLKAKKAFREYNLSMKPYLHSLGNLTLLPARDNRRLKNVCFQEKLDAMREIVQVNFNELLGRVDYRGKLMSSPYWGPNNCRRRLAELDQFAAERWGMAALKNLGVGAYDKRVDSEWDASEEDGIEGD</sequence>
<dbReference type="PANTHER" id="PTHR35149:SF1">
    <property type="entry name" value="DUF5655 DOMAIN-CONTAINING PROTEIN"/>
    <property type="match status" value="1"/>
</dbReference>
<organism evidence="3 4">
    <name type="scientific">Achromobacter spanius</name>
    <dbReference type="NCBI Taxonomy" id="217203"/>
    <lineage>
        <taxon>Bacteria</taxon>
        <taxon>Pseudomonadati</taxon>
        <taxon>Pseudomonadota</taxon>
        <taxon>Betaproteobacteria</taxon>
        <taxon>Burkholderiales</taxon>
        <taxon>Alcaligenaceae</taxon>
        <taxon>Achromobacter</taxon>
    </lineage>
</organism>
<keyword evidence="3" id="KW-0540">Nuclease</keyword>
<protein>
    <submittedName>
        <fullName evidence="3">DUF262 domain-containing HNH endonuclease family protein</fullName>
    </submittedName>
</protein>
<accession>A0ABY8GZX6</accession>
<dbReference type="PANTHER" id="PTHR35149">
    <property type="entry name" value="SLL5132 PROTEIN"/>
    <property type="match status" value="1"/>
</dbReference>
<gene>
    <name evidence="3" type="ORF">P8T11_11395</name>
</gene>
<name>A0ABY8GZX6_9BURK</name>
<dbReference type="InterPro" id="IPR004919">
    <property type="entry name" value="GmrSD_N"/>
</dbReference>
<dbReference type="Pfam" id="PF03235">
    <property type="entry name" value="GmrSD_N"/>
    <property type="match status" value="1"/>
</dbReference>
<dbReference type="EMBL" id="CP121261">
    <property type="protein sequence ID" value="WFP10436.1"/>
    <property type="molecule type" value="Genomic_DNA"/>
</dbReference>
<evidence type="ECO:0000259" key="2">
    <source>
        <dbReference type="Pfam" id="PF07510"/>
    </source>
</evidence>
<dbReference type="RefSeq" id="WP_268081845.1">
    <property type="nucleotide sequence ID" value="NZ_CP106885.1"/>
</dbReference>
<keyword evidence="3" id="KW-0255">Endonuclease</keyword>
<keyword evidence="3" id="KW-0378">Hydrolase</keyword>
<proteinExistence type="predicted"/>
<feature type="domain" description="GmrSD restriction endonucleases N-terminal" evidence="1">
    <location>
        <begin position="25"/>
        <end position="201"/>
    </location>
</feature>
<keyword evidence="4" id="KW-1185">Reference proteome</keyword>